<keyword evidence="2" id="KW-0442">Lipid degradation</keyword>
<comment type="caution">
    <text evidence="2">Lacks conserved residue(s) required for the propagation of feature annotation.</text>
</comment>
<dbReference type="Pfam" id="PF01734">
    <property type="entry name" value="Patatin"/>
    <property type="match status" value="1"/>
</dbReference>
<evidence type="ECO:0000313" key="5">
    <source>
        <dbReference type="EMBL" id="RDJ00658.1"/>
    </source>
</evidence>
<evidence type="ECO:0000256" key="1">
    <source>
        <dbReference type="ARBA" id="ARBA00023098"/>
    </source>
</evidence>
<keyword evidence="6" id="KW-1185">Reference proteome</keyword>
<dbReference type="Gene3D" id="3.40.1090.10">
    <property type="entry name" value="Cytosolic phospholipase A2 catalytic domain"/>
    <property type="match status" value="2"/>
</dbReference>
<gene>
    <name evidence="5" type="ORF">DVT68_04345</name>
</gene>
<dbReference type="InterPro" id="IPR016035">
    <property type="entry name" value="Acyl_Trfase/lysoPLipase"/>
</dbReference>
<feature type="short sequence motif" description="GXGXXG" evidence="2">
    <location>
        <begin position="67"/>
        <end position="72"/>
    </location>
</feature>
<sequence length="402" mass="43069">MLAACSTVTRRPAPPRLISHAVPEGYTENVRLLASDVEQFAKRSPEFFEGIRDAASDGTIDILALSGGGAGGAFGVGALTGLSRAHARPQYELVTGVSVGALQAPFAYLGPDWDDAMRQALGGDATARLLGGSPSRTLISRMLFPMGHGQSTLFQLVDHFVTPQMIDAVARENAKGRRLVVATTDLDKGETMLWDMGAIATRGGEIARETFRDVLVASASVPGMFPPVLIHVRVGDSHYDEMHVDGSVTVPVFTTPIIAELHPEALSALRGANLYMIVNSQIHHFPRTTPLETIPVLTMSFGAGLTFKTRVVIAETIAQARQLDFHFLMASIPADYPTGSFIDFNPAHLRALFDYASDCAARGQLWGTPEQGLQRNLMAYSLPPSGPPSCPAEDPANTPQSH</sequence>
<dbReference type="SUPFAM" id="SSF52151">
    <property type="entry name" value="FabD/lysophospholipase-like"/>
    <property type="match status" value="1"/>
</dbReference>
<comment type="caution">
    <text evidence="5">The sequence shown here is derived from an EMBL/GenBank/DDBJ whole genome shotgun (WGS) entry which is preliminary data.</text>
</comment>
<evidence type="ECO:0000313" key="6">
    <source>
        <dbReference type="Proteomes" id="UP000254711"/>
    </source>
</evidence>
<dbReference type="InterPro" id="IPR002641">
    <property type="entry name" value="PNPLA_dom"/>
</dbReference>
<dbReference type="GO" id="GO:0016042">
    <property type="term" value="P:lipid catabolic process"/>
    <property type="evidence" value="ECO:0007669"/>
    <property type="project" value="UniProtKB-UniRule"/>
</dbReference>
<dbReference type="OrthoDB" id="9798773at2"/>
<keyword evidence="1 2" id="KW-0443">Lipid metabolism</keyword>
<proteinExistence type="predicted"/>
<dbReference type="PROSITE" id="PS51635">
    <property type="entry name" value="PNPLA"/>
    <property type="match status" value="1"/>
</dbReference>
<dbReference type="EMBL" id="QQSY01000001">
    <property type="protein sequence ID" value="RDJ00658.1"/>
    <property type="molecule type" value="Genomic_DNA"/>
</dbReference>
<keyword evidence="2" id="KW-0378">Hydrolase</keyword>
<dbReference type="GO" id="GO:0016787">
    <property type="term" value="F:hydrolase activity"/>
    <property type="evidence" value="ECO:0007669"/>
    <property type="project" value="UniProtKB-UniRule"/>
</dbReference>
<accession>A0A370KDY3</accession>
<evidence type="ECO:0000256" key="3">
    <source>
        <dbReference type="SAM" id="MobiDB-lite"/>
    </source>
</evidence>
<evidence type="ECO:0000259" key="4">
    <source>
        <dbReference type="PROSITE" id="PS51635"/>
    </source>
</evidence>
<feature type="short sequence motif" description="GXSXG" evidence="2">
    <location>
        <begin position="96"/>
        <end position="100"/>
    </location>
</feature>
<protein>
    <recommendedName>
        <fullName evidence="4">PNPLA domain-containing protein</fullName>
    </recommendedName>
</protein>
<feature type="active site" description="Proton acceptor" evidence="2">
    <location>
        <position position="245"/>
    </location>
</feature>
<dbReference type="Proteomes" id="UP000254711">
    <property type="component" value="Unassembled WGS sequence"/>
</dbReference>
<feature type="region of interest" description="Disordered" evidence="3">
    <location>
        <begin position="383"/>
        <end position="402"/>
    </location>
</feature>
<reference evidence="5 6" key="1">
    <citation type="submission" date="2018-07" db="EMBL/GenBank/DDBJ databases">
        <title>Dyella solisilvae sp. nov., isolated from the pine and broad-leaved mixed forest soil.</title>
        <authorList>
            <person name="Gao Z."/>
            <person name="Qiu L."/>
        </authorList>
    </citation>
    <scope>NUCLEOTIDE SEQUENCE [LARGE SCALE GENOMIC DNA]</scope>
    <source>
        <strain evidence="5 6">DHG54</strain>
    </source>
</reference>
<dbReference type="AlphaFoldDB" id="A0A370KDY3"/>
<name>A0A370KDY3_9GAMM</name>
<feature type="domain" description="PNPLA" evidence="4">
    <location>
        <begin position="63"/>
        <end position="258"/>
    </location>
</feature>
<feature type="active site" description="Nucleophile" evidence="2">
    <location>
        <position position="98"/>
    </location>
</feature>
<organism evidence="5 6">
    <name type="scientific">Dyella solisilvae</name>
    <dbReference type="NCBI Taxonomy" id="1920168"/>
    <lineage>
        <taxon>Bacteria</taxon>
        <taxon>Pseudomonadati</taxon>
        <taxon>Pseudomonadota</taxon>
        <taxon>Gammaproteobacteria</taxon>
        <taxon>Lysobacterales</taxon>
        <taxon>Rhodanobacteraceae</taxon>
        <taxon>Dyella</taxon>
    </lineage>
</organism>
<evidence type="ECO:0000256" key="2">
    <source>
        <dbReference type="PROSITE-ProRule" id="PRU01161"/>
    </source>
</evidence>